<evidence type="ECO:0000313" key="4">
    <source>
        <dbReference type="Proteomes" id="UP001212803"/>
    </source>
</evidence>
<name>A0ABY7MEE3_9CHLR</name>
<dbReference type="Gene3D" id="3.40.640.10">
    <property type="entry name" value="Type I PLP-dependent aspartate aminotransferase-like (Major domain)"/>
    <property type="match status" value="1"/>
</dbReference>
<dbReference type="Proteomes" id="UP001212803">
    <property type="component" value="Chromosome"/>
</dbReference>
<comment type="cofactor">
    <cofactor evidence="1">
        <name>pyridoxal 5'-phosphate</name>
        <dbReference type="ChEBI" id="CHEBI:597326"/>
    </cofactor>
</comment>
<reference evidence="3 4" key="1">
    <citation type="journal article" date="2023" name="ISME J.">
        <title>Thermophilic Dehalococcoidia with unusual traits shed light on an unexpected past.</title>
        <authorList>
            <person name="Palmer M."/>
            <person name="Covington J.K."/>
            <person name="Zhou E.M."/>
            <person name="Thomas S.C."/>
            <person name="Habib N."/>
            <person name="Seymour C.O."/>
            <person name="Lai D."/>
            <person name="Johnston J."/>
            <person name="Hashimi A."/>
            <person name="Jiao J.Y."/>
            <person name="Muok A.R."/>
            <person name="Liu L."/>
            <person name="Xian W.D."/>
            <person name="Zhi X.Y."/>
            <person name="Li M.M."/>
            <person name="Silva L.P."/>
            <person name="Bowen B.P."/>
            <person name="Louie K."/>
            <person name="Briegel A."/>
            <person name="Pett-Ridge J."/>
            <person name="Weber P.K."/>
            <person name="Tocheva E.I."/>
            <person name="Woyke T."/>
            <person name="Northen T.R."/>
            <person name="Mayali X."/>
            <person name="Li W.J."/>
            <person name="Hedlund B.P."/>
        </authorList>
    </citation>
    <scope>NUCLEOTIDE SEQUENCE [LARGE SCALE GENOMIC DNA]</scope>
    <source>
        <strain evidence="3 4">YIM 72310</strain>
    </source>
</reference>
<dbReference type="Pfam" id="PF00202">
    <property type="entry name" value="Aminotran_3"/>
    <property type="match status" value="1"/>
</dbReference>
<dbReference type="InterPro" id="IPR015424">
    <property type="entry name" value="PyrdxlP-dep_Trfase"/>
</dbReference>
<dbReference type="InterPro" id="IPR015421">
    <property type="entry name" value="PyrdxlP-dep_Trfase_major"/>
</dbReference>
<accession>A0ABY7MEE3</accession>
<organism evidence="3 4">
    <name type="scientific">Tepidiforma flava</name>
    <dbReference type="NCBI Taxonomy" id="3004094"/>
    <lineage>
        <taxon>Bacteria</taxon>
        <taxon>Bacillati</taxon>
        <taxon>Chloroflexota</taxon>
        <taxon>Tepidiformia</taxon>
        <taxon>Tepidiformales</taxon>
        <taxon>Tepidiformaceae</taxon>
        <taxon>Tepidiforma</taxon>
    </lineage>
</organism>
<proteinExistence type="predicted"/>
<protein>
    <submittedName>
        <fullName evidence="3">Aminotransferase class III-fold pyridoxal phosphate-dependent enzyme</fullName>
    </submittedName>
</protein>
<keyword evidence="4" id="KW-1185">Reference proteome</keyword>
<evidence type="ECO:0000313" key="3">
    <source>
        <dbReference type="EMBL" id="WBL37488.1"/>
    </source>
</evidence>
<dbReference type="SUPFAM" id="SSF53383">
    <property type="entry name" value="PLP-dependent transferases"/>
    <property type="match status" value="1"/>
</dbReference>
<dbReference type="EMBL" id="CP115149">
    <property type="protein sequence ID" value="WBL37488.1"/>
    <property type="molecule type" value="Genomic_DNA"/>
</dbReference>
<dbReference type="Gene3D" id="3.90.1150.10">
    <property type="entry name" value="Aspartate Aminotransferase, domain 1"/>
    <property type="match status" value="1"/>
</dbReference>
<gene>
    <name evidence="3" type="ORF">O0235_01220</name>
</gene>
<dbReference type="InterPro" id="IPR005814">
    <property type="entry name" value="Aminotrans_3"/>
</dbReference>
<keyword evidence="3" id="KW-0808">Transferase</keyword>
<evidence type="ECO:0000256" key="1">
    <source>
        <dbReference type="ARBA" id="ARBA00001933"/>
    </source>
</evidence>
<keyword evidence="2" id="KW-0663">Pyridoxal phosphate</keyword>
<sequence length="297" mass="30698">MARLRRPGLQLRGPRSPGIPAATLDSVLVLPPSLDAVDRAFAERGDIGAVIVEAAGASSGQVPLPRGFLQGLAERCARAGAVFIMDEVVTGFRWAPGGVQEVEGVRPDLVTLAKILAGGFPGGAVAGRRDLLEYLQFPGAGPRTEKVGHPGTFNANPLSAAAGAACLREIADGTHQQRAAGLAASLRSGMNAVLCELGIPGIVYGQSSAFRVHLAGSAVPEAGDADGRDLPPGLLETPMPPERARLLQLALLNRGVQLFGTGGMLSSAHTEADIEATLEAWRGALLQLRDEGHLEPA</sequence>
<dbReference type="PANTHER" id="PTHR43713:SF3">
    <property type="entry name" value="GLUTAMATE-1-SEMIALDEHYDE 2,1-AMINOMUTASE 1, CHLOROPLASTIC-RELATED"/>
    <property type="match status" value="1"/>
</dbReference>
<dbReference type="InterPro" id="IPR049704">
    <property type="entry name" value="Aminotrans_3_PPA_site"/>
</dbReference>
<dbReference type="GO" id="GO:0008483">
    <property type="term" value="F:transaminase activity"/>
    <property type="evidence" value="ECO:0007669"/>
    <property type="project" value="UniProtKB-KW"/>
</dbReference>
<dbReference type="PANTHER" id="PTHR43713">
    <property type="entry name" value="GLUTAMATE-1-SEMIALDEHYDE 2,1-AMINOMUTASE"/>
    <property type="match status" value="1"/>
</dbReference>
<keyword evidence="3" id="KW-0032">Aminotransferase</keyword>
<dbReference type="PROSITE" id="PS00600">
    <property type="entry name" value="AA_TRANSFER_CLASS_3"/>
    <property type="match status" value="1"/>
</dbReference>
<evidence type="ECO:0000256" key="2">
    <source>
        <dbReference type="ARBA" id="ARBA00022898"/>
    </source>
</evidence>
<dbReference type="InterPro" id="IPR015422">
    <property type="entry name" value="PyrdxlP-dep_Trfase_small"/>
</dbReference>